<feature type="binding site" evidence="10">
    <location>
        <position position="238"/>
    </location>
    <ligand>
        <name>ATP</name>
        <dbReference type="ChEBI" id="CHEBI:30616"/>
        <note>ligand shared between two neighboring subunits</note>
    </ligand>
</feature>
<dbReference type="FunFam" id="3.30.300.10:FF:000003">
    <property type="entry name" value="S-adenosylmethionine synthase"/>
    <property type="match status" value="1"/>
</dbReference>
<evidence type="ECO:0000256" key="8">
    <source>
        <dbReference type="ARBA" id="ARBA00022842"/>
    </source>
</evidence>
<evidence type="ECO:0000256" key="2">
    <source>
        <dbReference type="ARBA" id="ARBA00009685"/>
    </source>
</evidence>
<dbReference type="PROSITE" id="PS00377">
    <property type="entry name" value="ADOMET_SYNTHASE_2"/>
    <property type="match status" value="1"/>
</dbReference>
<sequence>MTTFFTSESVTAGHPDKVCDQIADAILDALLETDPHSHVACEVTAIPNGIHIFGEITSAASVDYAAIARQVVRDIGYVKHGYGFDADTCQITVDIHEQSPDINMGVEKTDSMENGAGDQGMMFGYACKETENLMPLPIELAHALTKRLAFVRQEGILPYLLPDGKAQVTVEYRDGIPARVETVVVSSQHEADVSMEQLREDILRHVIHPVIPEGMLDRNTKFFINPTGRFCIGGPAGDSGLTGRKLIVDTYGGYARHGGGAFSGKDPSKVDRSGAYMARYLAKNVVAAGLAERCEIQISYAIGVAQPVSLLVDTFGTGKLPADRIRELILNTVDLRPSAIIDRLSLRTPFYRHTASYGHFGSNTAELPWEQTNLPLLWQGII</sequence>
<feature type="domain" description="S-adenosylmethionine synthetase C-terminal" evidence="15">
    <location>
        <begin position="232"/>
        <end position="371"/>
    </location>
</feature>
<dbReference type="InterPro" id="IPR022631">
    <property type="entry name" value="ADOMET_SYNTHASE_CS"/>
</dbReference>
<comment type="similarity">
    <text evidence="2 10 12">Belongs to the AdoMet synthase family.</text>
</comment>
<dbReference type="HAMAP" id="MF_00086">
    <property type="entry name" value="S_AdoMet_synth1"/>
    <property type="match status" value="1"/>
</dbReference>
<evidence type="ECO:0000256" key="7">
    <source>
        <dbReference type="ARBA" id="ARBA00022840"/>
    </source>
</evidence>
<feature type="binding site" evidence="10">
    <location>
        <position position="16"/>
    </location>
    <ligand>
        <name>Mg(2+)</name>
        <dbReference type="ChEBI" id="CHEBI:18420"/>
    </ligand>
</feature>
<name>A0A7X2PDQ9_9SPIO</name>
<keyword evidence="10" id="KW-0963">Cytoplasm</keyword>
<evidence type="ECO:0000256" key="5">
    <source>
        <dbReference type="ARBA" id="ARBA00022723"/>
    </source>
</evidence>
<protein>
    <recommendedName>
        <fullName evidence="10">S-adenosylmethionine synthase</fullName>
        <shortName evidence="10">AdoMet synthase</shortName>
        <ecNumber evidence="10">2.5.1.6</ecNumber>
    </recommendedName>
    <alternativeName>
        <fullName evidence="10">MAT</fullName>
    </alternativeName>
    <alternativeName>
        <fullName evidence="10">Methionine adenosyltransferase</fullName>
    </alternativeName>
</protein>
<evidence type="ECO:0000259" key="15">
    <source>
        <dbReference type="Pfam" id="PF02773"/>
    </source>
</evidence>
<dbReference type="EC" id="2.5.1.6" evidence="10"/>
<keyword evidence="17" id="KW-1185">Reference proteome</keyword>
<comment type="catalytic activity">
    <reaction evidence="10">
        <text>L-methionine + ATP + H2O = S-adenosyl-L-methionine + phosphate + diphosphate</text>
        <dbReference type="Rhea" id="RHEA:21080"/>
        <dbReference type="ChEBI" id="CHEBI:15377"/>
        <dbReference type="ChEBI" id="CHEBI:30616"/>
        <dbReference type="ChEBI" id="CHEBI:33019"/>
        <dbReference type="ChEBI" id="CHEBI:43474"/>
        <dbReference type="ChEBI" id="CHEBI:57844"/>
        <dbReference type="ChEBI" id="CHEBI:59789"/>
        <dbReference type="EC" id="2.5.1.6"/>
    </reaction>
</comment>
<feature type="domain" description="S-adenosylmethionine synthetase N-terminal" evidence="13">
    <location>
        <begin position="3"/>
        <end position="100"/>
    </location>
</feature>
<comment type="pathway">
    <text evidence="1 10">Amino-acid biosynthesis; S-adenosyl-L-methionine biosynthesis; S-adenosyl-L-methionine from L-methionine: step 1/1.</text>
</comment>
<dbReference type="Pfam" id="PF02772">
    <property type="entry name" value="S-AdoMet_synt_M"/>
    <property type="match status" value="1"/>
</dbReference>
<gene>
    <name evidence="10" type="primary">metK</name>
    <name evidence="16" type="ORF">FYJ80_06720</name>
</gene>
<evidence type="ECO:0000256" key="1">
    <source>
        <dbReference type="ARBA" id="ARBA00005224"/>
    </source>
</evidence>
<dbReference type="GO" id="GO:0005524">
    <property type="term" value="F:ATP binding"/>
    <property type="evidence" value="ECO:0007669"/>
    <property type="project" value="UniProtKB-UniRule"/>
</dbReference>
<evidence type="ECO:0000256" key="12">
    <source>
        <dbReference type="RuleBase" id="RU004462"/>
    </source>
</evidence>
<organism evidence="16 17">
    <name type="scientific">Bullifex porci</name>
    <dbReference type="NCBI Taxonomy" id="2606638"/>
    <lineage>
        <taxon>Bacteria</taxon>
        <taxon>Pseudomonadati</taxon>
        <taxon>Spirochaetota</taxon>
        <taxon>Spirochaetia</taxon>
        <taxon>Spirochaetales</taxon>
        <taxon>Spirochaetaceae</taxon>
        <taxon>Bullifex</taxon>
    </lineage>
</organism>
<comment type="subunit">
    <text evidence="10">Homotetramer; dimer of dimers.</text>
</comment>
<evidence type="ECO:0000313" key="17">
    <source>
        <dbReference type="Proteomes" id="UP000460549"/>
    </source>
</evidence>
<dbReference type="UniPathway" id="UPA00315">
    <property type="reaction ID" value="UER00080"/>
</dbReference>
<evidence type="ECO:0000259" key="13">
    <source>
        <dbReference type="Pfam" id="PF00438"/>
    </source>
</evidence>
<dbReference type="InterPro" id="IPR022630">
    <property type="entry name" value="S-AdoMet_synt_C"/>
</dbReference>
<dbReference type="GO" id="GO:0006730">
    <property type="term" value="P:one-carbon metabolic process"/>
    <property type="evidence" value="ECO:0007669"/>
    <property type="project" value="UniProtKB-KW"/>
</dbReference>
<feature type="binding site" evidence="10">
    <location>
        <position position="261"/>
    </location>
    <ligand>
        <name>ATP</name>
        <dbReference type="ChEBI" id="CHEBI:30616"/>
        <note>ligand shared between two neighboring subunits</note>
    </ligand>
</feature>
<dbReference type="GO" id="GO:0006556">
    <property type="term" value="P:S-adenosylmethionine biosynthetic process"/>
    <property type="evidence" value="ECO:0007669"/>
    <property type="project" value="UniProtKB-UniRule"/>
</dbReference>
<dbReference type="GO" id="GO:0000287">
    <property type="term" value="F:magnesium ion binding"/>
    <property type="evidence" value="ECO:0007669"/>
    <property type="project" value="UniProtKB-UniRule"/>
</dbReference>
<comment type="subcellular location">
    <subcellularLocation>
        <location evidence="10 11">Cytoplasm</location>
    </subcellularLocation>
</comment>
<dbReference type="SUPFAM" id="SSF55973">
    <property type="entry name" value="S-adenosylmethionine synthetase"/>
    <property type="match status" value="3"/>
</dbReference>
<proteinExistence type="inferred from homology"/>
<dbReference type="AlphaFoldDB" id="A0A7X2PDQ9"/>
<dbReference type="GO" id="GO:0004478">
    <property type="term" value="F:methionine adenosyltransferase activity"/>
    <property type="evidence" value="ECO:0007669"/>
    <property type="project" value="UniProtKB-UniRule"/>
</dbReference>
<keyword evidence="5 10" id="KW-0479">Metal-binding</keyword>
<dbReference type="NCBIfam" id="TIGR01034">
    <property type="entry name" value="metK"/>
    <property type="match status" value="1"/>
</dbReference>
<keyword evidence="3 10" id="KW-0554">One-carbon metabolism</keyword>
<keyword evidence="9 10" id="KW-0630">Potassium</keyword>
<keyword evidence="4 10" id="KW-0808">Transferase</keyword>
<dbReference type="GO" id="GO:0005737">
    <property type="term" value="C:cytoplasm"/>
    <property type="evidence" value="ECO:0007669"/>
    <property type="project" value="UniProtKB-SubCell"/>
</dbReference>
<evidence type="ECO:0000256" key="4">
    <source>
        <dbReference type="ARBA" id="ARBA00022679"/>
    </source>
</evidence>
<keyword evidence="7 10" id="KW-0067">ATP-binding</keyword>
<evidence type="ECO:0000256" key="10">
    <source>
        <dbReference type="HAMAP-Rule" id="MF_00086"/>
    </source>
</evidence>
<dbReference type="PIRSF" id="PIRSF000497">
    <property type="entry name" value="MAT"/>
    <property type="match status" value="1"/>
</dbReference>
<dbReference type="PANTHER" id="PTHR11964">
    <property type="entry name" value="S-ADENOSYLMETHIONINE SYNTHETASE"/>
    <property type="match status" value="1"/>
</dbReference>
<feature type="region of interest" description="Flexible loop" evidence="10">
    <location>
        <begin position="98"/>
        <end position="108"/>
    </location>
</feature>
<comment type="caution">
    <text evidence="16">The sequence shown here is derived from an EMBL/GenBank/DDBJ whole genome shotgun (WGS) entry which is preliminary data.</text>
</comment>
<evidence type="ECO:0000256" key="11">
    <source>
        <dbReference type="RuleBase" id="RU000542"/>
    </source>
</evidence>
<accession>A0A7X2PDQ9</accession>
<feature type="binding site" description="in other chain" evidence="10">
    <location>
        <begin position="163"/>
        <end position="165"/>
    </location>
    <ligand>
        <name>ATP</name>
        <dbReference type="ChEBI" id="CHEBI:30616"/>
        <note>ligand shared between two neighboring subunits</note>
    </ligand>
</feature>
<dbReference type="InterPro" id="IPR002133">
    <property type="entry name" value="S-AdoMet_synthetase"/>
</dbReference>
<evidence type="ECO:0000256" key="6">
    <source>
        <dbReference type="ARBA" id="ARBA00022741"/>
    </source>
</evidence>
<keyword evidence="8 10" id="KW-0460">Magnesium</keyword>
<comment type="cofactor">
    <cofactor evidence="10">
        <name>K(+)</name>
        <dbReference type="ChEBI" id="CHEBI:29103"/>
    </cofactor>
    <text evidence="10">Binds 1 potassium ion per subunit.</text>
</comment>
<dbReference type="EMBL" id="VUNN01000011">
    <property type="protein sequence ID" value="MSU06475.1"/>
    <property type="molecule type" value="Genomic_DNA"/>
</dbReference>
<feature type="domain" description="S-adenosylmethionine synthetase central" evidence="14">
    <location>
        <begin position="114"/>
        <end position="230"/>
    </location>
</feature>
<feature type="binding site" description="in other chain" evidence="10">
    <location>
        <position position="98"/>
    </location>
    <ligand>
        <name>L-methionine</name>
        <dbReference type="ChEBI" id="CHEBI:57844"/>
        <note>ligand shared between two neighboring subunits</note>
    </ligand>
</feature>
<dbReference type="RefSeq" id="WP_154425446.1">
    <property type="nucleotide sequence ID" value="NZ_VUNN01000011.1"/>
</dbReference>
<feature type="binding site" description="in other chain" evidence="10">
    <location>
        <position position="55"/>
    </location>
    <ligand>
        <name>L-methionine</name>
        <dbReference type="ChEBI" id="CHEBI:57844"/>
        <note>ligand shared between two neighboring subunits</note>
    </ligand>
</feature>
<comment type="function">
    <text evidence="10">Catalyzes the formation of S-adenosylmethionine (AdoMet) from methionine and ATP. The overall synthetic reaction is composed of two sequential steps, AdoMet formation and the subsequent tripolyphosphate hydrolysis which occurs prior to release of AdoMet from the enzyme.</text>
</comment>
<dbReference type="Proteomes" id="UP000460549">
    <property type="component" value="Unassembled WGS sequence"/>
</dbReference>
<dbReference type="Pfam" id="PF00438">
    <property type="entry name" value="S-AdoMet_synt_N"/>
    <property type="match status" value="1"/>
</dbReference>
<evidence type="ECO:0000256" key="3">
    <source>
        <dbReference type="ARBA" id="ARBA00022563"/>
    </source>
</evidence>
<evidence type="ECO:0000259" key="14">
    <source>
        <dbReference type="Pfam" id="PF02772"/>
    </source>
</evidence>
<dbReference type="CDD" id="cd18079">
    <property type="entry name" value="S-AdoMet_synt"/>
    <property type="match status" value="1"/>
</dbReference>
<comment type="cofactor">
    <cofactor evidence="10">
        <name>Mg(2+)</name>
        <dbReference type="ChEBI" id="CHEBI:18420"/>
    </cofactor>
    <text evidence="10">Binds 2 divalent ions per subunit.</text>
</comment>
<evidence type="ECO:0000313" key="16">
    <source>
        <dbReference type="EMBL" id="MSU06475.1"/>
    </source>
</evidence>
<feature type="binding site" description="in other chain" evidence="10">
    <location>
        <begin position="229"/>
        <end position="230"/>
    </location>
    <ligand>
        <name>ATP</name>
        <dbReference type="ChEBI" id="CHEBI:30616"/>
        <note>ligand shared between two neighboring subunits</note>
    </ligand>
</feature>
<dbReference type="InterPro" id="IPR022636">
    <property type="entry name" value="S-AdoMet_synthetase_sfam"/>
</dbReference>
<feature type="binding site" description="in other chain" evidence="10">
    <location>
        <position position="14"/>
    </location>
    <ligand>
        <name>ATP</name>
        <dbReference type="ChEBI" id="CHEBI:30616"/>
        <note>ligand shared between two neighboring subunits</note>
    </ligand>
</feature>
<keyword evidence="6 10" id="KW-0547">Nucleotide-binding</keyword>
<reference evidence="16 17" key="1">
    <citation type="submission" date="2019-08" db="EMBL/GenBank/DDBJ databases">
        <title>In-depth cultivation of the pig gut microbiome towards novel bacterial diversity and tailored functional studies.</title>
        <authorList>
            <person name="Wylensek D."/>
            <person name="Hitch T.C.A."/>
            <person name="Clavel T."/>
        </authorList>
    </citation>
    <scope>NUCLEOTIDE SEQUENCE [LARGE SCALE GENOMIC DNA]</scope>
    <source>
        <strain evidence="16 17">NM-380-WT-3C1</strain>
    </source>
</reference>
<evidence type="ECO:0000256" key="9">
    <source>
        <dbReference type="ARBA" id="ARBA00022958"/>
    </source>
</evidence>
<dbReference type="Pfam" id="PF02773">
    <property type="entry name" value="S-AdoMet_synt_C"/>
    <property type="match status" value="1"/>
</dbReference>
<feature type="binding site" description="in other chain" evidence="10">
    <location>
        <begin position="244"/>
        <end position="245"/>
    </location>
    <ligand>
        <name>ATP</name>
        <dbReference type="ChEBI" id="CHEBI:30616"/>
        <note>ligand shared between two neighboring subunits</note>
    </ligand>
</feature>
<dbReference type="Gene3D" id="3.30.300.10">
    <property type="match status" value="3"/>
</dbReference>
<feature type="binding site" description="in other chain" evidence="10">
    <location>
        <position position="269"/>
    </location>
    <ligand>
        <name>L-methionine</name>
        <dbReference type="ChEBI" id="CHEBI:57844"/>
        <note>ligand shared between two neighboring subunits</note>
    </ligand>
</feature>
<feature type="binding site" evidence="10">
    <location>
        <position position="42"/>
    </location>
    <ligand>
        <name>K(+)</name>
        <dbReference type="ChEBI" id="CHEBI:29103"/>
    </ligand>
</feature>
<dbReference type="InterPro" id="IPR022629">
    <property type="entry name" value="S-AdoMet_synt_central"/>
</dbReference>
<feature type="binding site" evidence="10">
    <location>
        <position position="265"/>
    </location>
    <ligand>
        <name>ATP</name>
        <dbReference type="ChEBI" id="CHEBI:30616"/>
        <note>ligand shared between two neighboring subunits</note>
    </ligand>
</feature>
<feature type="binding site" evidence="10">
    <location>
        <position position="238"/>
    </location>
    <ligand>
        <name>L-methionine</name>
        <dbReference type="ChEBI" id="CHEBI:57844"/>
        <note>ligand shared between two neighboring subunits</note>
    </ligand>
</feature>
<dbReference type="InterPro" id="IPR022628">
    <property type="entry name" value="S-AdoMet_synt_N"/>
</dbReference>
<dbReference type="PROSITE" id="PS00376">
    <property type="entry name" value="ADOMET_SYNTHASE_1"/>
    <property type="match status" value="1"/>
</dbReference>